<dbReference type="SUPFAM" id="SSF51658">
    <property type="entry name" value="Xylose isomerase-like"/>
    <property type="match status" value="1"/>
</dbReference>
<dbReference type="PANTHER" id="PTHR12110">
    <property type="entry name" value="HYDROXYPYRUVATE ISOMERASE"/>
    <property type="match status" value="1"/>
</dbReference>
<dbReference type="AlphaFoldDB" id="A0A382EM01"/>
<dbReference type="Pfam" id="PF01261">
    <property type="entry name" value="AP_endonuc_2"/>
    <property type="match status" value="1"/>
</dbReference>
<sequence length="275" mass="30885">MKTSFTTLGCPAWDLTRIIEQGSRLGFDGVDFRGLQDDLDITALPAFTSALQQTVTRFADAGLVVNGISTSLKVCDDTMADANLEEARRTIPVAMALGTETIRVFGGGHPDRHSKQEMADIGQQMMMRVLELDGASRFKWVFETHDHWISSADCALLLERVTVPEFGALWDVGHTSRVGGEAPADTLQALGERVYYLHVKDAVLDPDHAQAMKDGWHYVPPGTGQLPIAEALSLLKDRHYDGWVMFEHEKRWHDDLEEPEEIFLLFMAWFRELQL</sequence>
<feature type="domain" description="Xylose isomerase-like TIM barrel" evidence="1">
    <location>
        <begin position="22"/>
        <end position="271"/>
    </location>
</feature>
<evidence type="ECO:0000259" key="1">
    <source>
        <dbReference type="Pfam" id="PF01261"/>
    </source>
</evidence>
<dbReference type="InterPro" id="IPR013022">
    <property type="entry name" value="Xyl_isomerase-like_TIM-brl"/>
</dbReference>
<accession>A0A382EM01</accession>
<evidence type="ECO:0000313" key="2">
    <source>
        <dbReference type="EMBL" id="SVB50981.1"/>
    </source>
</evidence>
<dbReference type="InterPro" id="IPR036237">
    <property type="entry name" value="Xyl_isomerase-like_sf"/>
</dbReference>
<gene>
    <name evidence="2" type="ORF">METZ01_LOCUS203835</name>
</gene>
<protein>
    <recommendedName>
        <fullName evidence="1">Xylose isomerase-like TIM barrel domain-containing protein</fullName>
    </recommendedName>
</protein>
<dbReference type="InterPro" id="IPR050312">
    <property type="entry name" value="IolE/XylAMocC-like"/>
</dbReference>
<reference evidence="2" key="1">
    <citation type="submission" date="2018-05" db="EMBL/GenBank/DDBJ databases">
        <authorList>
            <person name="Lanie J.A."/>
            <person name="Ng W.-L."/>
            <person name="Kazmierczak K.M."/>
            <person name="Andrzejewski T.M."/>
            <person name="Davidsen T.M."/>
            <person name="Wayne K.J."/>
            <person name="Tettelin H."/>
            <person name="Glass J.I."/>
            <person name="Rusch D."/>
            <person name="Podicherti R."/>
            <person name="Tsui H.-C.T."/>
            <person name="Winkler M.E."/>
        </authorList>
    </citation>
    <scope>NUCLEOTIDE SEQUENCE</scope>
</reference>
<dbReference type="PANTHER" id="PTHR12110:SF53">
    <property type="entry name" value="BLR5974 PROTEIN"/>
    <property type="match status" value="1"/>
</dbReference>
<proteinExistence type="predicted"/>
<dbReference type="Gene3D" id="3.20.20.150">
    <property type="entry name" value="Divalent-metal-dependent TIM barrel enzymes"/>
    <property type="match status" value="1"/>
</dbReference>
<dbReference type="EMBL" id="UINC01044900">
    <property type="protein sequence ID" value="SVB50981.1"/>
    <property type="molecule type" value="Genomic_DNA"/>
</dbReference>
<organism evidence="2">
    <name type="scientific">marine metagenome</name>
    <dbReference type="NCBI Taxonomy" id="408172"/>
    <lineage>
        <taxon>unclassified sequences</taxon>
        <taxon>metagenomes</taxon>
        <taxon>ecological metagenomes</taxon>
    </lineage>
</organism>
<name>A0A382EM01_9ZZZZ</name>